<proteinExistence type="predicted"/>
<evidence type="ECO:0008006" key="3">
    <source>
        <dbReference type="Google" id="ProtNLM"/>
    </source>
</evidence>
<evidence type="ECO:0000313" key="2">
    <source>
        <dbReference type="Proteomes" id="UP001154265"/>
    </source>
</evidence>
<dbReference type="Pfam" id="PF07788">
    <property type="entry name" value="PDDEXK_10"/>
    <property type="match status" value="1"/>
</dbReference>
<dbReference type="EMBL" id="JAKKUT010000002">
    <property type="protein sequence ID" value="MDG2990995.1"/>
    <property type="molecule type" value="Genomic_DNA"/>
</dbReference>
<reference evidence="1" key="1">
    <citation type="journal article" date="2022" name="Genome Biol. Evol.">
        <title>A New Gene Family Diagnostic for Intracellular Biomineralization of Amorphous Ca Carbonates by Cyanobacteria.</title>
        <authorList>
            <person name="Benzerara K."/>
            <person name="Duprat E."/>
            <person name="Bitard-Feildel T."/>
            <person name="Caumes G."/>
            <person name="Cassier-Chauvat C."/>
            <person name="Chauvat F."/>
            <person name="Dezi M."/>
            <person name="Diop S.I."/>
            <person name="Gaschignard G."/>
            <person name="Gorgen S."/>
            <person name="Gugger M."/>
            <person name="Lopez-Garcia P."/>
            <person name="Millet M."/>
            <person name="Skouri-Panet F."/>
            <person name="Moreira D."/>
            <person name="Callebaut I."/>
        </authorList>
    </citation>
    <scope>NUCLEOTIDE SEQUENCE</scope>
    <source>
        <strain evidence="1">G9</strain>
    </source>
</reference>
<gene>
    <name evidence="1" type="ORF">L3556_08660</name>
</gene>
<keyword evidence="2" id="KW-1185">Reference proteome</keyword>
<evidence type="ECO:0000313" key="1">
    <source>
        <dbReference type="EMBL" id="MDG2990995.1"/>
    </source>
</evidence>
<dbReference type="Proteomes" id="UP001154265">
    <property type="component" value="Unassembled WGS sequence"/>
</dbReference>
<dbReference type="RefSeq" id="WP_277866879.1">
    <property type="nucleotide sequence ID" value="NZ_JAKKUT010000002.1"/>
</dbReference>
<sequence length="137" mass="15488">MGNRLGEFVELQVRPAAVRLFQERGIDVHELHADISVNRPEGAIEIDLLVVNETDVILIEVKSKLSQTDVDEHLERLAKFKDLMPRYRQMNAMAAVAAMVIPADVALYAYRQGLFVLAQSGDNIVILNDDKFQPKTW</sequence>
<dbReference type="SUPFAM" id="SSF52980">
    <property type="entry name" value="Restriction endonuclease-like"/>
    <property type="match status" value="1"/>
</dbReference>
<protein>
    <recommendedName>
        <fullName evidence="3">DUF3782 domain-containing protein</fullName>
    </recommendedName>
</protein>
<dbReference type="PANTHER" id="PTHR38753">
    <property type="entry name" value="SLR1441 PROTEIN"/>
    <property type="match status" value="1"/>
</dbReference>
<dbReference type="InterPro" id="IPR012431">
    <property type="entry name" value="PDDEXK_10"/>
</dbReference>
<reference evidence="1" key="2">
    <citation type="submission" date="2022-01" db="EMBL/GenBank/DDBJ databases">
        <authorList>
            <person name="Zivanovic Y."/>
            <person name="Moreira D."/>
            <person name="Lopez-Garcia P."/>
        </authorList>
    </citation>
    <scope>NUCLEOTIDE SEQUENCE</scope>
    <source>
        <strain evidence="1">G9</strain>
    </source>
</reference>
<organism evidence="1 2">
    <name type="scientific">Candidatus Synechococcus calcipolaris G9</name>
    <dbReference type="NCBI Taxonomy" id="1497997"/>
    <lineage>
        <taxon>Bacteria</taxon>
        <taxon>Bacillati</taxon>
        <taxon>Cyanobacteriota</taxon>
        <taxon>Cyanophyceae</taxon>
        <taxon>Synechococcales</taxon>
        <taxon>Synechococcaceae</taxon>
        <taxon>Synechococcus</taxon>
    </lineage>
</organism>
<dbReference type="PANTHER" id="PTHR38753:SF1">
    <property type="entry name" value="SLR1441 PROTEIN"/>
    <property type="match status" value="1"/>
</dbReference>
<name>A0ABT6EZJ0_9SYNE</name>
<accession>A0ABT6EZJ0</accession>
<comment type="caution">
    <text evidence="1">The sequence shown here is derived from an EMBL/GenBank/DDBJ whole genome shotgun (WGS) entry which is preliminary data.</text>
</comment>
<dbReference type="InterPro" id="IPR011335">
    <property type="entry name" value="Restrct_endonuc-II-like"/>
</dbReference>